<keyword evidence="5" id="KW-0539">Nucleus</keyword>
<dbReference type="GO" id="GO:0051123">
    <property type="term" value="P:RNA polymerase II preinitiation complex assembly"/>
    <property type="evidence" value="ECO:0007669"/>
    <property type="project" value="InterPro"/>
</dbReference>
<evidence type="ECO:0000256" key="4">
    <source>
        <dbReference type="ARBA" id="ARBA00023163"/>
    </source>
</evidence>
<gene>
    <name evidence="9" type="primary">TAF11</name>
    <name evidence="9" type="ORF">H4219_001538</name>
</gene>
<dbReference type="OrthoDB" id="28335at2759"/>
<feature type="compositionally biased region" description="Low complexity" evidence="7">
    <location>
        <begin position="72"/>
        <end position="85"/>
    </location>
</feature>
<keyword evidence="4" id="KW-0804">Transcription</keyword>
<evidence type="ECO:0000256" key="2">
    <source>
        <dbReference type="ARBA" id="ARBA00009788"/>
    </source>
</evidence>
<dbReference type="GO" id="GO:0005669">
    <property type="term" value="C:transcription factor TFIID complex"/>
    <property type="evidence" value="ECO:0007669"/>
    <property type="project" value="InterPro"/>
</dbReference>
<dbReference type="InterPro" id="IPR009072">
    <property type="entry name" value="Histone-fold"/>
</dbReference>
<dbReference type="CDD" id="cd08048">
    <property type="entry name" value="HFD_TAF11"/>
    <property type="match status" value="1"/>
</dbReference>
<evidence type="ECO:0000313" key="10">
    <source>
        <dbReference type="Proteomes" id="UP001150538"/>
    </source>
</evidence>
<keyword evidence="10" id="KW-1185">Reference proteome</keyword>
<dbReference type="GO" id="GO:0046982">
    <property type="term" value="F:protein heterodimerization activity"/>
    <property type="evidence" value="ECO:0007669"/>
    <property type="project" value="InterPro"/>
</dbReference>
<dbReference type="SUPFAM" id="SSF47113">
    <property type="entry name" value="Histone-fold"/>
    <property type="match status" value="1"/>
</dbReference>
<dbReference type="Pfam" id="PF04719">
    <property type="entry name" value="TAFII28"/>
    <property type="match status" value="1"/>
</dbReference>
<evidence type="ECO:0000256" key="6">
    <source>
        <dbReference type="ARBA" id="ARBA00072882"/>
    </source>
</evidence>
<evidence type="ECO:0000256" key="3">
    <source>
        <dbReference type="ARBA" id="ARBA00023015"/>
    </source>
</evidence>
<dbReference type="EMBL" id="JANBPU010000017">
    <property type="protein sequence ID" value="KAJ1920165.1"/>
    <property type="molecule type" value="Genomic_DNA"/>
</dbReference>
<feature type="compositionally biased region" description="Acidic residues" evidence="7">
    <location>
        <begin position="134"/>
        <end position="147"/>
    </location>
</feature>
<feature type="compositionally biased region" description="Polar residues" evidence="7">
    <location>
        <begin position="149"/>
        <end position="160"/>
    </location>
</feature>
<sequence length="275" mass="29811">MPDKPNPKTPDSAATSAKKRKLSSITPHTMLRLNSKRRNSPLVSSPLKTASLSRSQSKNRLASLGSAHSKASGLSSRRGSNLGIGQTSSPGHNEAAAAAAHSSGKGKAVMGDQADGTEKSVSEPQANNGKDAVDGGEESNSDDDDVDSTMASQSLNEPNYQLIKQSKDEIRRMLEGFTEEQRERYNIYRRTVLNKASIKKLATQILNQPISATLVFVIAGFSKVFVGEVIEEAKEVMREWGDEGGIAPAHLREAQQRIRSRPESAPNPLFEKRLF</sequence>
<dbReference type="InterPro" id="IPR006809">
    <property type="entry name" value="TAFII28_dom"/>
</dbReference>
<comment type="similarity">
    <text evidence="2">Belongs to the TAF11 family.</text>
</comment>
<dbReference type="AlphaFoldDB" id="A0A9W8A005"/>
<evidence type="ECO:0000256" key="1">
    <source>
        <dbReference type="ARBA" id="ARBA00004123"/>
    </source>
</evidence>
<protein>
    <recommendedName>
        <fullName evidence="6">Transcription initiation factor TFIID subunit 11</fullName>
    </recommendedName>
</protein>
<proteinExistence type="inferred from homology"/>
<feature type="domain" description="TAFII28-like protein" evidence="8">
    <location>
        <begin position="174"/>
        <end position="257"/>
    </location>
</feature>
<organism evidence="9 10">
    <name type="scientific">Mycoemilia scoparia</name>
    <dbReference type="NCBI Taxonomy" id="417184"/>
    <lineage>
        <taxon>Eukaryota</taxon>
        <taxon>Fungi</taxon>
        <taxon>Fungi incertae sedis</taxon>
        <taxon>Zoopagomycota</taxon>
        <taxon>Kickxellomycotina</taxon>
        <taxon>Kickxellomycetes</taxon>
        <taxon>Kickxellales</taxon>
        <taxon>Kickxellaceae</taxon>
        <taxon>Mycoemilia</taxon>
    </lineage>
</organism>
<comment type="subcellular location">
    <subcellularLocation>
        <location evidence="1">Nucleus</location>
    </subcellularLocation>
</comment>
<evidence type="ECO:0000256" key="5">
    <source>
        <dbReference type="ARBA" id="ARBA00023242"/>
    </source>
</evidence>
<feature type="compositionally biased region" description="Polar residues" evidence="7">
    <location>
        <begin position="41"/>
        <end position="60"/>
    </location>
</feature>
<dbReference type="Gene3D" id="1.10.20.10">
    <property type="entry name" value="Histone, subunit A"/>
    <property type="match status" value="1"/>
</dbReference>
<feature type="region of interest" description="Disordered" evidence="7">
    <location>
        <begin position="1"/>
        <end position="160"/>
    </location>
</feature>
<evidence type="ECO:0000313" key="9">
    <source>
        <dbReference type="EMBL" id="KAJ1920165.1"/>
    </source>
</evidence>
<accession>A0A9W8A005</accession>
<name>A0A9W8A005_9FUNG</name>
<dbReference type="FunFam" id="1.10.20.10:FF:000061">
    <property type="entry name" value="TFIID subunit"/>
    <property type="match status" value="1"/>
</dbReference>
<dbReference type="PANTHER" id="PTHR13218:SF8">
    <property type="entry name" value="TRANSCRIPTION INITIATION FACTOR TFIID SUBUNIT 11"/>
    <property type="match status" value="1"/>
</dbReference>
<dbReference type="InterPro" id="IPR045127">
    <property type="entry name" value="TAF11-like"/>
</dbReference>
<comment type="caution">
    <text evidence="9">The sequence shown here is derived from an EMBL/GenBank/DDBJ whole genome shotgun (WGS) entry which is preliminary data.</text>
</comment>
<keyword evidence="3" id="KW-0805">Transcription regulation</keyword>
<evidence type="ECO:0000256" key="7">
    <source>
        <dbReference type="SAM" id="MobiDB-lite"/>
    </source>
</evidence>
<dbReference type="PANTHER" id="PTHR13218">
    <property type="entry name" value="TRANSCRIPTION INITIATION FACTOR TFIID SUBUNIT 11-RELATED"/>
    <property type="match status" value="1"/>
</dbReference>
<reference evidence="9" key="1">
    <citation type="submission" date="2022-07" db="EMBL/GenBank/DDBJ databases">
        <title>Phylogenomic reconstructions and comparative analyses of Kickxellomycotina fungi.</title>
        <authorList>
            <person name="Reynolds N.K."/>
            <person name="Stajich J.E."/>
            <person name="Barry K."/>
            <person name="Grigoriev I.V."/>
            <person name="Crous P."/>
            <person name="Smith M.E."/>
        </authorList>
    </citation>
    <scope>NUCLEOTIDE SEQUENCE</scope>
    <source>
        <strain evidence="9">NBRC 100468</strain>
    </source>
</reference>
<dbReference type="GO" id="GO:0016251">
    <property type="term" value="F:RNA polymerase II general transcription initiation factor activity"/>
    <property type="evidence" value="ECO:0007669"/>
    <property type="project" value="TreeGrafter"/>
</dbReference>
<dbReference type="Proteomes" id="UP001150538">
    <property type="component" value="Unassembled WGS sequence"/>
</dbReference>
<evidence type="ECO:0000259" key="8">
    <source>
        <dbReference type="Pfam" id="PF04719"/>
    </source>
</evidence>